<feature type="non-terminal residue" evidence="1">
    <location>
        <position position="35"/>
    </location>
</feature>
<dbReference type="AlphaFoldDB" id="A0A9P0HYI5"/>
<name>A0A9P0HYI5_SPOLI</name>
<evidence type="ECO:0000313" key="2">
    <source>
        <dbReference type="Proteomes" id="UP001153321"/>
    </source>
</evidence>
<gene>
    <name evidence="1" type="ORF">SPLIT_LOCUS1509</name>
</gene>
<keyword evidence="2" id="KW-1185">Reference proteome</keyword>
<dbReference type="EMBL" id="LR824543">
    <property type="protein sequence ID" value="CAH1636147.1"/>
    <property type="molecule type" value="Genomic_DNA"/>
</dbReference>
<feature type="non-terminal residue" evidence="1">
    <location>
        <position position="1"/>
    </location>
</feature>
<reference evidence="1" key="1">
    <citation type="submission" date="2022-02" db="EMBL/GenBank/DDBJ databases">
        <authorList>
            <person name="King R."/>
        </authorList>
    </citation>
    <scope>NUCLEOTIDE SEQUENCE</scope>
</reference>
<protein>
    <submittedName>
        <fullName evidence="1">Uncharacterized protein</fullName>
    </submittedName>
</protein>
<accession>A0A9P0HYI5</accession>
<dbReference type="Proteomes" id="UP001153321">
    <property type="component" value="Chromosome 12"/>
</dbReference>
<sequence length="35" mass="4156">MHGNCKGFVFIFNVCNNLFLIDIIRNNLCLDLFFF</sequence>
<proteinExistence type="predicted"/>
<organism evidence="1 2">
    <name type="scientific">Spodoptera littoralis</name>
    <name type="common">Egyptian cotton leafworm</name>
    <dbReference type="NCBI Taxonomy" id="7109"/>
    <lineage>
        <taxon>Eukaryota</taxon>
        <taxon>Metazoa</taxon>
        <taxon>Ecdysozoa</taxon>
        <taxon>Arthropoda</taxon>
        <taxon>Hexapoda</taxon>
        <taxon>Insecta</taxon>
        <taxon>Pterygota</taxon>
        <taxon>Neoptera</taxon>
        <taxon>Endopterygota</taxon>
        <taxon>Lepidoptera</taxon>
        <taxon>Glossata</taxon>
        <taxon>Ditrysia</taxon>
        <taxon>Noctuoidea</taxon>
        <taxon>Noctuidae</taxon>
        <taxon>Amphipyrinae</taxon>
        <taxon>Spodoptera</taxon>
    </lineage>
</organism>
<evidence type="ECO:0000313" key="1">
    <source>
        <dbReference type="EMBL" id="CAH1636147.1"/>
    </source>
</evidence>